<keyword evidence="2" id="KW-1185">Reference proteome</keyword>
<evidence type="ECO:0000313" key="2">
    <source>
        <dbReference type="Proteomes" id="UP000618591"/>
    </source>
</evidence>
<evidence type="ECO:0008006" key="3">
    <source>
        <dbReference type="Google" id="ProtNLM"/>
    </source>
</evidence>
<name>A0ABQ1FYH7_9SPHN</name>
<reference evidence="2" key="1">
    <citation type="journal article" date="2019" name="Int. J. Syst. Evol. Microbiol.">
        <title>The Global Catalogue of Microorganisms (GCM) 10K type strain sequencing project: providing services to taxonomists for standard genome sequencing and annotation.</title>
        <authorList>
            <consortium name="The Broad Institute Genomics Platform"/>
            <consortium name="The Broad Institute Genome Sequencing Center for Infectious Disease"/>
            <person name="Wu L."/>
            <person name="Ma J."/>
        </authorList>
    </citation>
    <scope>NUCLEOTIDE SEQUENCE [LARGE SCALE GENOMIC DNA]</scope>
    <source>
        <strain evidence="2">CGMCC 1.10106</strain>
    </source>
</reference>
<dbReference type="RefSeq" id="WP_188444749.1">
    <property type="nucleotide sequence ID" value="NZ_BMDW01000001.1"/>
</dbReference>
<accession>A0ABQ1FYH7</accession>
<dbReference type="Proteomes" id="UP000618591">
    <property type="component" value="Unassembled WGS sequence"/>
</dbReference>
<dbReference type="EMBL" id="BMDW01000001">
    <property type="protein sequence ID" value="GGA33945.1"/>
    <property type="molecule type" value="Genomic_DNA"/>
</dbReference>
<proteinExistence type="predicted"/>
<comment type="caution">
    <text evidence="1">The sequence shown here is derived from an EMBL/GenBank/DDBJ whole genome shotgun (WGS) entry which is preliminary data.</text>
</comment>
<organism evidence="1 2">
    <name type="scientific">Sphingomonas psychrolutea</name>
    <dbReference type="NCBI Taxonomy" id="1259676"/>
    <lineage>
        <taxon>Bacteria</taxon>
        <taxon>Pseudomonadati</taxon>
        <taxon>Pseudomonadota</taxon>
        <taxon>Alphaproteobacteria</taxon>
        <taxon>Sphingomonadales</taxon>
        <taxon>Sphingomonadaceae</taxon>
        <taxon>Sphingomonas</taxon>
    </lineage>
</organism>
<sequence length="126" mass="13326">MIAFLLLQTAEPPAVPTDWAALAPIPYTSAPQMTPHLTAFVGSEIAAGRCTLPRPADGHYVVKVDVATLIDASGVIRQTVPHAIACPTVEQYAAGLVAGFARGNLTVRPGASDSWYRATITFDWHG</sequence>
<gene>
    <name evidence="1" type="ORF">GCM10011395_00310</name>
</gene>
<protein>
    <recommendedName>
        <fullName evidence="3">TonB C-terminal domain-containing protein</fullName>
    </recommendedName>
</protein>
<evidence type="ECO:0000313" key="1">
    <source>
        <dbReference type="EMBL" id="GGA33945.1"/>
    </source>
</evidence>